<evidence type="ECO:0000256" key="1">
    <source>
        <dbReference type="SAM" id="MobiDB-lite"/>
    </source>
</evidence>
<reference evidence="5" key="1">
    <citation type="submission" date="2024-06" db="EMBL/GenBank/DDBJ databases">
        <authorList>
            <person name="Ryan C."/>
        </authorList>
    </citation>
    <scope>NUCLEOTIDE SEQUENCE [LARGE SCALE GENOMIC DNA]</scope>
</reference>
<dbReference type="AlphaFoldDB" id="A0ABC8VZT1"/>
<dbReference type="Pfam" id="PF00646">
    <property type="entry name" value="F-box"/>
    <property type="match status" value="1"/>
</dbReference>
<feature type="region of interest" description="Disordered" evidence="1">
    <location>
        <begin position="193"/>
        <end position="223"/>
    </location>
</feature>
<dbReference type="Gene3D" id="3.80.10.10">
    <property type="entry name" value="Ribonuclease Inhibitor"/>
    <property type="match status" value="1"/>
</dbReference>
<keyword evidence="5" id="KW-1185">Reference proteome</keyword>
<evidence type="ECO:0008006" key="6">
    <source>
        <dbReference type="Google" id="ProtNLM"/>
    </source>
</evidence>
<dbReference type="PANTHER" id="PTHR31900:SF30">
    <property type="entry name" value="SUPERFAMILY PROTEIN, PUTATIVE-RELATED"/>
    <property type="match status" value="1"/>
</dbReference>
<feature type="region of interest" description="Disordered" evidence="1">
    <location>
        <begin position="61"/>
        <end position="88"/>
    </location>
</feature>
<feature type="domain" description="F-box" evidence="2">
    <location>
        <begin position="16"/>
        <end position="50"/>
    </location>
</feature>
<organism evidence="4 5">
    <name type="scientific">Urochloa decumbens</name>
    <dbReference type="NCBI Taxonomy" id="240449"/>
    <lineage>
        <taxon>Eukaryota</taxon>
        <taxon>Viridiplantae</taxon>
        <taxon>Streptophyta</taxon>
        <taxon>Embryophyta</taxon>
        <taxon>Tracheophyta</taxon>
        <taxon>Spermatophyta</taxon>
        <taxon>Magnoliopsida</taxon>
        <taxon>Liliopsida</taxon>
        <taxon>Poales</taxon>
        <taxon>Poaceae</taxon>
        <taxon>PACMAD clade</taxon>
        <taxon>Panicoideae</taxon>
        <taxon>Panicodae</taxon>
        <taxon>Paniceae</taxon>
        <taxon>Melinidinae</taxon>
        <taxon>Urochloa</taxon>
    </lineage>
</organism>
<dbReference type="InterPro" id="IPR032675">
    <property type="entry name" value="LRR_dom_sf"/>
</dbReference>
<dbReference type="InterPro" id="IPR001810">
    <property type="entry name" value="F-box_dom"/>
</dbReference>
<protein>
    <recommendedName>
        <fullName evidence="6">F-box domain-containing protein</fullName>
    </recommendedName>
</protein>
<feature type="compositionally biased region" description="Acidic residues" evidence="1">
    <location>
        <begin position="209"/>
        <end position="223"/>
    </location>
</feature>
<dbReference type="SUPFAM" id="SSF52047">
    <property type="entry name" value="RNI-like"/>
    <property type="match status" value="1"/>
</dbReference>
<evidence type="ECO:0000313" key="5">
    <source>
        <dbReference type="Proteomes" id="UP001497457"/>
    </source>
</evidence>
<dbReference type="InterPro" id="IPR050232">
    <property type="entry name" value="FBL13/AtMIF1-like"/>
</dbReference>
<name>A0ABC8VZT1_9POAL</name>
<dbReference type="InterPro" id="IPR036047">
    <property type="entry name" value="F-box-like_dom_sf"/>
</dbReference>
<evidence type="ECO:0000259" key="3">
    <source>
        <dbReference type="Pfam" id="PF24758"/>
    </source>
</evidence>
<proteinExistence type="predicted"/>
<feature type="domain" description="F-box/LRR-repeat protein 15/At3g58940/PEG3-like LRR" evidence="3">
    <location>
        <begin position="234"/>
        <end position="340"/>
    </location>
</feature>
<dbReference type="Pfam" id="PF24758">
    <property type="entry name" value="LRR_At5g56370"/>
    <property type="match status" value="1"/>
</dbReference>
<reference evidence="4 5" key="2">
    <citation type="submission" date="2024-10" db="EMBL/GenBank/DDBJ databases">
        <authorList>
            <person name="Ryan C."/>
        </authorList>
    </citation>
    <scope>NUCLEOTIDE SEQUENCE [LARGE SCALE GENOMIC DNA]</scope>
</reference>
<dbReference type="EMBL" id="OZ075121">
    <property type="protein sequence ID" value="CAL4900271.1"/>
    <property type="molecule type" value="Genomic_DNA"/>
</dbReference>
<evidence type="ECO:0000259" key="2">
    <source>
        <dbReference type="Pfam" id="PF00646"/>
    </source>
</evidence>
<dbReference type="Proteomes" id="UP001497457">
    <property type="component" value="Chromosome 11b"/>
</dbReference>
<gene>
    <name evidence="4" type="ORF">URODEC1_LOCUS8600</name>
</gene>
<dbReference type="PANTHER" id="PTHR31900">
    <property type="entry name" value="F-BOX/RNI SUPERFAMILY PROTEIN-RELATED"/>
    <property type="match status" value="1"/>
</dbReference>
<dbReference type="SUPFAM" id="SSF81383">
    <property type="entry name" value="F-box domain"/>
    <property type="match status" value="1"/>
</dbReference>
<sequence length="573" mass="63357">MMDRSQPESFAGGDRLSKLEDHVLGNILSFLPANEAARAALLSSRWRHVFAAVHTLSLEEPERLIPNPDPDSRRYSSSGPSPDPRAPPPFSVVVSAAIIARHQRRRRDAAPLRALRVATETYRAVGDSSTVDQWVSYAVHQAAPDGLDLGLRLRCRLPLCRHPYALRRVQYTAPENVYGRAPDPDMVYGLHRRPPPWTPGLTGHGGHEPDDDDNGSVVSSDDDEPVLKPWQWVEPEYTVPRLLFSCAELRSLSLGSCRLALPPTFTLPSLVILLLSHVTDAGADVERLVPGCPRLADLTLEACDAVTALSLLGSTRLRRLALRCCHKLAAVAVDSSQLQAFEYRGAVPDATFLTLHGGAGMVAYCKVDICGAEATSEEELTNLRRFLQLFVNAKHLHLESARLGSGFDKDVPTRLPAFSSLRHLEMRGCLPDYDTGVMDAMSRILEHAPNLEVLSLAFHPQAHSWGGRQENSSISGEELLDAHHLSYDHPYSVVAMSEAMIPTCLKSRVREINLVHYHGGSVQRALAKFLLRNAPAVDKMWCEFAEGPMWTQVQLMREIKGWLINKSATTRFA</sequence>
<dbReference type="Gene3D" id="1.20.1280.50">
    <property type="match status" value="1"/>
</dbReference>
<dbReference type="InterPro" id="IPR055411">
    <property type="entry name" value="LRR_FXL15/At3g58940/PEG3-like"/>
</dbReference>
<accession>A0ABC8VZT1</accession>
<evidence type="ECO:0000313" key="4">
    <source>
        <dbReference type="EMBL" id="CAL4900271.1"/>
    </source>
</evidence>